<protein>
    <submittedName>
        <fullName evidence="2">Uncharacterized protein</fullName>
    </submittedName>
</protein>
<keyword evidence="3" id="KW-1185">Reference proteome</keyword>
<feature type="region of interest" description="Disordered" evidence="1">
    <location>
        <begin position="20"/>
        <end position="59"/>
    </location>
</feature>
<dbReference type="HOGENOM" id="CLU_146303_0_0_1"/>
<reference evidence="2" key="2">
    <citation type="submission" date="2015-06" db="UniProtKB">
        <authorList>
            <consortium name="EnsemblPlants"/>
        </authorList>
    </citation>
    <scope>IDENTIFICATION</scope>
</reference>
<evidence type="ECO:0000313" key="2">
    <source>
        <dbReference type="EnsemblPlants" id="ORUFI09G12350.1"/>
    </source>
</evidence>
<dbReference type="OMA" id="QWMALLI"/>
<accession>A0A0E0QRV6</accession>
<organism evidence="2 3">
    <name type="scientific">Oryza rufipogon</name>
    <name type="common">Brownbeard rice</name>
    <name type="synonym">Asian wild rice</name>
    <dbReference type="NCBI Taxonomy" id="4529"/>
    <lineage>
        <taxon>Eukaryota</taxon>
        <taxon>Viridiplantae</taxon>
        <taxon>Streptophyta</taxon>
        <taxon>Embryophyta</taxon>
        <taxon>Tracheophyta</taxon>
        <taxon>Spermatophyta</taxon>
        <taxon>Magnoliopsida</taxon>
        <taxon>Liliopsida</taxon>
        <taxon>Poales</taxon>
        <taxon>Poaceae</taxon>
        <taxon>BOP clade</taxon>
        <taxon>Oryzoideae</taxon>
        <taxon>Oryzeae</taxon>
        <taxon>Oryzinae</taxon>
        <taxon>Oryza</taxon>
    </lineage>
</organism>
<name>A0A0E0QRV6_ORYRU</name>
<sequence length="150" mass="15719">MDDRPKFTQIELRSGLVLLPPGYTPSRVARGGGKKKRGTAAGAGTSRPRSTPTPVRAESVGSSVYPAVNAVDMVADGAQGGLGFPEVPPGFEKVKAEPAPATPAPVASPSTPAAKKVWISVEYHFNFGIDLSCGMILLSFDLLQWMALLI</sequence>
<proteinExistence type="predicted"/>
<evidence type="ECO:0000313" key="3">
    <source>
        <dbReference type="Proteomes" id="UP000008022"/>
    </source>
</evidence>
<evidence type="ECO:0000256" key="1">
    <source>
        <dbReference type="SAM" id="MobiDB-lite"/>
    </source>
</evidence>
<dbReference type="AlphaFoldDB" id="A0A0E0QRV6"/>
<reference evidence="3" key="1">
    <citation type="submission" date="2013-06" db="EMBL/GenBank/DDBJ databases">
        <authorList>
            <person name="Zhao Q."/>
        </authorList>
    </citation>
    <scope>NUCLEOTIDE SEQUENCE</scope>
    <source>
        <strain evidence="3">cv. W1943</strain>
    </source>
</reference>
<dbReference type="Gramene" id="ORUFI09G12350.1">
    <property type="protein sequence ID" value="ORUFI09G12350.1"/>
    <property type="gene ID" value="ORUFI09G12350"/>
</dbReference>
<dbReference type="EnsemblPlants" id="ORUFI09G12350.1">
    <property type="protein sequence ID" value="ORUFI09G12350.1"/>
    <property type="gene ID" value="ORUFI09G12350"/>
</dbReference>
<dbReference type="Proteomes" id="UP000008022">
    <property type="component" value="Unassembled WGS sequence"/>
</dbReference>